<evidence type="ECO:0000313" key="10">
    <source>
        <dbReference type="EMBL" id="CAK9009714.1"/>
    </source>
</evidence>
<keyword evidence="5" id="KW-1133">Transmembrane helix</keyword>
<dbReference type="SMART" id="SM00181">
    <property type="entry name" value="EGF"/>
    <property type="match status" value="2"/>
</dbReference>
<dbReference type="Gene3D" id="2.10.25.10">
    <property type="entry name" value="Laminin"/>
    <property type="match status" value="1"/>
</dbReference>
<evidence type="ECO:0000256" key="4">
    <source>
        <dbReference type="PROSITE-ProRule" id="PRU00703"/>
    </source>
</evidence>
<organism evidence="10 11">
    <name type="scientific">Durusdinium trenchii</name>
    <dbReference type="NCBI Taxonomy" id="1381693"/>
    <lineage>
        <taxon>Eukaryota</taxon>
        <taxon>Sar</taxon>
        <taxon>Alveolata</taxon>
        <taxon>Dinophyceae</taxon>
        <taxon>Suessiales</taxon>
        <taxon>Symbiodiniaceae</taxon>
        <taxon>Durusdinium</taxon>
    </lineage>
</organism>
<feature type="region of interest" description="Disordered" evidence="6">
    <location>
        <begin position="724"/>
        <end position="746"/>
    </location>
</feature>
<comment type="caution">
    <text evidence="10">The sequence shown here is derived from an EMBL/GenBank/DDBJ whole genome shotgun (WGS) entry which is preliminary data.</text>
</comment>
<dbReference type="InterPro" id="IPR000644">
    <property type="entry name" value="CBS_dom"/>
</dbReference>
<evidence type="ECO:0000256" key="3">
    <source>
        <dbReference type="PROSITE-ProRule" id="PRU00076"/>
    </source>
</evidence>
<name>A0ABP0J680_9DINO</name>
<dbReference type="PROSITE" id="PS51371">
    <property type="entry name" value="CBS"/>
    <property type="match status" value="1"/>
</dbReference>
<dbReference type="PROSITE" id="PS51846">
    <property type="entry name" value="CNNM"/>
    <property type="match status" value="1"/>
</dbReference>
<dbReference type="InterPro" id="IPR046342">
    <property type="entry name" value="CBS_dom_sf"/>
</dbReference>
<dbReference type="Proteomes" id="UP001642464">
    <property type="component" value="Unassembled WGS sequence"/>
</dbReference>
<dbReference type="PROSITE" id="PS01187">
    <property type="entry name" value="EGF_CA"/>
    <property type="match status" value="1"/>
</dbReference>
<evidence type="ECO:0000259" key="7">
    <source>
        <dbReference type="PROSITE" id="PS50026"/>
    </source>
</evidence>
<keyword evidence="11" id="KW-1185">Reference proteome</keyword>
<dbReference type="InterPro" id="IPR018097">
    <property type="entry name" value="EGF_Ca-bd_CS"/>
</dbReference>
<dbReference type="SUPFAM" id="SSF54631">
    <property type="entry name" value="CBS-domain pair"/>
    <property type="match status" value="1"/>
</dbReference>
<evidence type="ECO:0000256" key="1">
    <source>
        <dbReference type="ARBA" id="ARBA00022737"/>
    </source>
</evidence>
<protein>
    <submittedName>
        <fullName evidence="10">DUF21 domain-containing protein At1g47330 (CBS domain-containing protein CBSDUF7)</fullName>
    </submittedName>
</protein>
<reference evidence="10 11" key="1">
    <citation type="submission" date="2024-02" db="EMBL/GenBank/DDBJ databases">
        <authorList>
            <person name="Chen Y."/>
            <person name="Shah S."/>
            <person name="Dougan E. K."/>
            <person name="Thang M."/>
            <person name="Chan C."/>
        </authorList>
    </citation>
    <scope>NUCLEOTIDE SEQUENCE [LARGE SCALE GENOMIC DNA]</scope>
</reference>
<dbReference type="PROSITE" id="PS00010">
    <property type="entry name" value="ASX_HYDROXYL"/>
    <property type="match status" value="1"/>
</dbReference>
<dbReference type="PROSITE" id="PS50026">
    <property type="entry name" value="EGF_3"/>
    <property type="match status" value="1"/>
</dbReference>
<accession>A0ABP0J680</accession>
<keyword evidence="3" id="KW-0245">EGF-like domain</keyword>
<evidence type="ECO:0000259" key="9">
    <source>
        <dbReference type="PROSITE" id="PS51846"/>
    </source>
</evidence>
<evidence type="ECO:0000313" key="11">
    <source>
        <dbReference type="Proteomes" id="UP001642464"/>
    </source>
</evidence>
<keyword evidence="2" id="KW-1015">Disulfide bond</keyword>
<feature type="compositionally biased region" description="Basic and acidic residues" evidence="6">
    <location>
        <begin position="469"/>
        <end position="483"/>
    </location>
</feature>
<dbReference type="SUPFAM" id="SSF57196">
    <property type="entry name" value="EGF/Laminin"/>
    <property type="match status" value="1"/>
</dbReference>
<dbReference type="SMART" id="SM00179">
    <property type="entry name" value="EGF_CA"/>
    <property type="match status" value="1"/>
</dbReference>
<dbReference type="EMBL" id="CAXAMM010006069">
    <property type="protein sequence ID" value="CAK9009714.1"/>
    <property type="molecule type" value="Genomic_DNA"/>
</dbReference>
<keyword evidence="1" id="KW-0677">Repeat</keyword>
<keyword evidence="4" id="KW-0129">CBS domain</keyword>
<evidence type="ECO:0000256" key="2">
    <source>
        <dbReference type="ARBA" id="ARBA00023157"/>
    </source>
</evidence>
<gene>
    <name evidence="10" type="ORF">SCF082_LOCUS10391</name>
</gene>
<keyword evidence="5" id="KW-0812">Transmembrane</keyword>
<dbReference type="PROSITE" id="PS01186">
    <property type="entry name" value="EGF_2"/>
    <property type="match status" value="1"/>
</dbReference>
<dbReference type="InterPro" id="IPR002550">
    <property type="entry name" value="CNNM"/>
</dbReference>
<evidence type="ECO:0000256" key="6">
    <source>
        <dbReference type="SAM" id="MobiDB-lite"/>
    </source>
</evidence>
<dbReference type="InterPro" id="IPR000742">
    <property type="entry name" value="EGF"/>
</dbReference>
<comment type="caution">
    <text evidence="3">Lacks conserved residue(s) required for the propagation of feature annotation.</text>
</comment>
<feature type="domain" description="CNNM transmembrane" evidence="9">
    <location>
        <begin position="256"/>
        <end position="451"/>
    </location>
</feature>
<dbReference type="Pfam" id="PF01595">
    <property type="entry name" value="CNNM"/>
    <property type="match status" value="1"/>
</dbReference>
<dbReference type="InterPro" id="IPR045095">
    <property type="entry name" value="ACDP"/>
</dbReference>
<evidence type="ECO:0000259" key="8">
    <source>
        <dbReference type="PROSITE" id="PS51371"/>
    </source>
</evidence>
<sequence>MIILFGLLASASAQGHIWSAKLCPELYDANGIWKGSLMVGGNYTLYCAPGFEVSGQPGGSSRSMTCPDSLMWPSELYCKNIDDCAKLKHGCGALGLCLDLIESYDCNCENGFFQRHMLDGEIVCGPEGIDEQICRGYTCGAYGVCIDLVGNGTGYESVKARSLDEGTFRCECRDGFFDNGTSCEHQDCGAKTDALGEWQGNTKFGGEYTLRCPLGSFVSSGALREITISCPANGQWLETNLLCVSPSDEETKSRMATMEIWFDMSAVLLCVLSAALAAGLTLGLATLEPFGLQVILAARPEDCVTQEERSKLKLEQQCASRILPLVKDHHLLLVTLLLFNTVANEALPVFLDELVPSWVALLLSVSVVLVCGEILPSAVFTGPNQFTIASALVPLVSFLELVFYCVARPIANVLDQIFKDEVHEDGQKYSRAELRALLALHAPEERKQESEETPATIPAPPNSYSCDLLPKEPTEMSEEHSKDPNSSSVITTAELRMMDSVFGLQKQTLGKSRCFTVLKFCRIVNGQETCLDVAGRCALGGVDRCVLVLHTGSMAHVRHVEEDSDTDVSPMSPKLHLRISAVAGCLQLQELLKGGQQKLIELCSDPVSLEEDDTLLDAVRKLRSSGQSSAVVVRPISLDRSSAVVRGVVHISQILSNLLSGEESLEKDVVAEQLMCSPSVSPGFRQPAVVSTQLRHPFVRMRSNLGETAATASAQPNLARLLRPESEQPGMSQPMHLSMAGRAKSG</sequence>
<dbReference type="InterPro" id="IPR001881">
    <property type="entry name" value="EGF-like_Ca-bd_dom"/>
</dbReference>
<feature type="domain" description="CBS" evidence="8">
    <location>
        <begin position="602"/>
        <end position="664"/>
    </location>
</feature>
<dbReference type="PANTHER" id="PTHR12064">
    <property type="entry name" value="METAL TRANSPORTER CNNM"/>
    <property type="match status" value="1"/>
</dbReference>
<dbReference type="InterPro" id="IPR000152">
    <property type="entry name" value="EGF-type_Asp/Asn_hydroxyl_site"/>
</dbReference>
<feature type="region of interest" description="Disordered" evidence="6">
    <location>
        <begin position="443"/>
        <end position="487"/>
    </location>
</feature>
<feature type="domain" description="EGF-like" evidence="7">
    <location>
        <begin position="80"/>
        <end position="118"/>
    </location>
</feature>
<evidence type="ECO:0000256" key="5">
    <source>
        <dbReference type="PROSITE-ProRule" id="PRU01193"/>
    </source>
</evidence>
<keyword evidence="5" id="KW-0472">Membrane</keyword>
<dbReference type="PANTHER" id="PTHR12064:SF97">
    <property type="entry name" value="METAL TRANSPORTER CNNM-5"/>
    <property type="match status" value="1"/>
</dbReference>
<proteinExistence type="predicted"/>